<organism evidence="8 9">
    <name type="scientific">Myxacorys almedinensis A</name>
    <dbReference type="NCBI Taxonomy" id="2690445"/>
    <lineage>
        <taxon>Bacteria</taxon>
        <taxon>Bacillati</taxon>
        <taxon>Cyanobacteriota</taxon>
        <taxon>Cyanophyceae</taxon>
        <taxon>Leptolyngbyales</taxon>
        <taxon>Leptolyngbyaceae</taxon>
        <taxon>Myxacorys</taxon>
        <taxon>Myxacorys almedinensis</taxon>
    </lineage>
</organism>
<keyword evidence="3 7" id="KW-1134">Transmembrane beta strand</keyword>
<dbReference type="RefSeq" id="WP_162422398.1">
    <property type="nucleotide sequence ID" value="NZ_WVIE01000005.1"/>
</dbReference>
<comment type="caution">
    <text evidence="8">The sequence shown here is derived from an EMBL/GenBank/DDBJ whole genome shotgun (WGS) entry which is preliminary data.</text>
</comment>
<keyword evidence="2 7" id="KW-0813">Transport</keyword>
<evidence type="ECO:0000256" key="1">
    <source>
        <dbReference type="ARBA" id="ARBA00004571"/>
    </source>
</evidence>
<dbReference type="InterPro" id="IPR039426">
    <property type="entry name" value="TonB-dep_rcpt-like"/>
</dbReference>
<evidence type="ECO:0000313" key="8">
    <source>
        <dbReference type="EMBL" id="NDJ16891.1"/>
    </source>
</evidence>
<proteinExistence type="inferred from homology"/>
<reference evidence="8" key="1">
    <citation type="submission" date="2019-12" db="EMBL/GenBank/DDBJ databases">
        <title>High-Quality draft genome sequences of three cyanobacteria isolated from the limestone walls of the Old Cathedral of Coimbra.</title>
        <authorList>
            <person name="Tiago I."/>
            <person name="Soares F."/>
            <person name="Portugal A."/>
        </authorList>
    </citation>
    <scope>NUCLEOTIDE SEQUENCE</scope>
    <source>
        <strain evidence="8">A</strain>
    </source>
</reference>
<comment type="similarity">
    <text evidence="7">Belongs to the TonB-dependent receptor family.</text>
</comment>
<sequence length="85" mass="9333">MQALYVGGRDRAFDARVDLVDISSYVVFDFVTSIALGPGNLQIGIHNLFNNQDFPVASQYLAGFDEQFNAAGVGRTLRVGYSVTW</sequence>
<comment type="subcellular location">
    <subcellularLocation>
        <location evidence="1 7">Cell outer membrane</location>
        <topology evidence="1 7">Multi-pass membrane protein</topology>
    </subcellularLocation>
</comment>
<evidence type="ECO:0000256" key="7">
    <source>
        <dbReference type="PROSITE-ProRule" id="PRU01360"/>
    </source>
</evidence>
<evidence type="ECO:0000256" key="3">
    <source>
        <dbReference type="ARBA" id="ARBA00022452"/>
    </source>
</evidence>
<keyword evidence="5 7" id="KW-0472">Membrane</keyword>
<dbReference type="InterPro" id="IPR036942">
    <property type="entry name" value="Beta-barrel_TonB_sf"/>
</dbReference>
<dbReference type="GO" id="GO:0009279">
    <property type="term" value="C:cell outer membrane"/>
    <property type="evidence" value="ECO:0007669"/>
    <property type="project" value="UniProtKB-SubCell"/>
</dbReference>
<accession>A0A8J7Z2B7</accession>
<evidence type="ECO:0000256" key="2">
    <source>
        <dbReference type="ARBA" id="ARBA00022448"/>
    </source>
</evidence>
<gene>
    <name evidence="8" type="ORF">GS601_06235</name>
</gene>
<keyword evidence="8" id="KW-0675">Receptor</keyword>
<evidence type="ECO:0000313" key="9">
    <source>
        <dbReference type="Proteomes" id="UP000646053"/>
    </source>
</evidence>
<evidence type="ECO:0000256" key="5">
    <source>
        <dbReference type="ARBA" id="ARBA00023136"/>
    </source>
</evidence>
<name>A0A8J7Z2B7_9CYAN</name>
<dbReference type="SUPFAM" id="SSF56935">
    <property type="entry name" value="Porins"/>
    <property type="match status" value="1"/>
</dbReference>
<dbReference type="EMBL" id="WVIE01000005">
    <property type="protein sequence ID" value="NDJ16891.1"/>
    <property type="molecule type" value="Genomic_DNA"/>
</dbReference>
<protein>
    <submittedName>
        <fullName evidence="8">TonB-dependent receptor</fullName>
    </submittedName>
</protein>
<dbReference type="AlphaFoldDB" id="A0A8J7Z2B7"/>
<keyword evidence="4 7" id="KW-0812">Transmembrane</keyword>
<dbReference type="PROSITE" id="PS52016">
    <property type="entry name" value="TONB_DEPENDENT_REC_3"/>
    <property type="match status" value="1"/>
</dbReference>
<dbReference type="Proteomes" id="UP000646053">
    <property type="component" value="Unassembled WGS sequence"/>
</dbReference>
<evidence type="ECO:0000256" key="4">
    <source>
        <dbReference type="ARBA" id="ARBA00022692"/>
    </source>
</evidence>
<keyword evidence="9" id="KW-1185">Reference proteome</keyword>
<keyword evidence="6 7" id="KW-0998">Cell outer membrane</keyword>
<dbReference type="Gene3D" id="2.40.170.20">
    <property type="entry name" value="TonB-dependent receptor, beta-barrel domain"/>
    <property type="match status" value="1"/>
</dbReference>
<evidence type="ECO:0000256" key="6">
    <source>
        <dbReference type="ARBA" id="ARBA00023237"/>
    </source>
</evidence>